<protein>
    <recommendedName>
        <fullName evidence="7">Outer membrane beta-barrel protein</fullName>
    </recommendedName>
</protein>
<proteinExistence type="predicted"/>
<evidence type="ECO:0000256" key="4">
    <source>
        <dbReference type="SAM" id="SignalP"/>
    </source>
</evidence>
<evidence type="ECO:0000313" key="5">
    <source>
        <dbReference type="EMBL" id="MEK7949722.1"/>
    </source>
</evidence>
<dbReference type="InterPro" id="IPR036942">
    <property type="entry name" value="Beta-barrel_TonB_sf"/>
</dbReference>
<evidence type="ECO:0000313" key="6">
    <source>
        <dbReference type="Proteomes" id="UP001371305"/>
    </source>
</evidence>
<evidence type="ECO:0000256" key="2">
    <source>
        <dbReference type="ARBA" id="ARBA00023136"/>
    </source>
</evidence>
<dbReference type="EMBL" id="JBBUKT010000001">
    <property type="protein sequence ID" value="MEK7949722.1"/>
    <property type="molecule type" value="Genomic_DNA"/>
</dbReference>
<keyword evidence="3" id="KW-0998">Cell outer membrane</keyword>
<dbReference type="SUPFAM" id="SSF56925">
    <property type="entry name" value="OMPA-like"/>
    <property type="match status" value="1"/>
</dbReference>
<comment type="caution">
    <text evidence="5">The sequence shown here is derived from an EMBL/GenBank/DDBJ whole genome shotgun (WGS) entry which is preliminary data.</text>
</comment>
<evidence type="ECO:0000256" key="3">
    <source>
        <dbReference type="ARBA" id="ARBA00023237"/>
    </source>
</evidence>
<gene>
    <name evidence="5" type="ORF">WKV53_04415</name>
</gene>
<dbReference type="Gene3D" id="2.40.170.20">
    <property type="entry name" value="TonB-dependent receptor, beta-barrel domain"/>
    <property type="match status" value="1"/>
</dbReference>
<keyword evidence="4" id="KW-0732">Signal</keyword>
<organism evidence="5 6">
    <name type="scientific">Luteolibacter soli</name>
    <dbReference type="NCBI Taxonomy" id="3135280"/>
    <lineage>
        <taxon>Bacteria</taxon>
        <taxon>Pseudomonadati</taxon>
        <taxon>Verrucomicrobiota</taxon>
        <taxon>Verrucomicrobiia</taxon>
        <taxon>Verrucomicrobiales</taxon>
        <taxon>Verrucomicrobiaceae</taxon>
        <taxon>Luteolibacter</taxon>
    </lineage>
</organism>
<reference evidence="5 6" key="1">
    <citation type="submission" date="2024-04" db="EMBL/GenBank/DDBJ databases">
        <title>Luteolibacter sp. isolated from soil.</title>
        <authorList>
            <person name="An J."/>
        </authorList>
    </citation>
    <scope>NUCLEOTIDE SEQUENCE [LARGE SCALE GENOMIC DNA]</scope>
    <source>
        <strain evidence="5 6">Y139</strain>
    </source>
</reference>
<name>A0ABU9APU9_9BACT</name>
<dbReference type="InterPro" id="IPR011250">
    <property type="entry name" value="OMP/PagP_B-barrel"/>
</dbReference>
<dbReference type="InterPro" id="IPR036709">
    <property type="entry name" value="Autotransporte_beta_dom_sf"/>
</dbReference>
<keyword evidence="2" id="KW-0472">Membrane</keyword>
<evidence type="ECO:0008006" key="7">
    <source>
        <dbReference type="Google" id="ProtNLM"/>
    </source>
</evidence>
<comment type="subcellular location">
    <subcellularLocation>
        <location evidence="1">Cell outer membrane</location>
    </subcellularLocation>
</comment>
<dbReference type="Proteomes" id="UP001371305">
    <property type="component" value="Unassembled WGS sequence"/>
</dbReference>
<feature type="signal peptide" evidence="4">
    <location>
        <begin position="1"/>
        <end position="20"/>
    </location>
</feature>
<feature type="chain" id="PRO_5046276802" description="Outer membrane beta-barrel protein" evidence="4">
    <location>
        <begin position="21"/>
        <end position="439"/>
    </location>
</feature>
<dbReference type="RefSeq" id="WP_341403140.1">
    <property type="nucleotide sequence ID" value="NZ_JBBUKT010000001.1"/>
</dbReference>
<sequence>MKRSLIYTLAVASSLGAARADLYYIPDEAQESLPLKWTAGVNVVWDDNVNPTAPAYLFVDTNADAVPDTLVPYAGHQDEALSINPFVGVSFVSITPQTTWDVYARLGLIYYFDEPASAGSDDMYTQSRAGVNFTHRFSERLRFSSRNFISYELEPDYAYGVATTRQLGEYLYWETDNSVGYRWTERFATYTGITLTGLNYDGDVNNQDRFTWAAYNQFRYQLTPQTVLTAEYKYAQTDGDDLASDYTDHYLLVGAEHRFSPNTIAIVNAGAQIHESDAVGADNNVSPYLEVTARSQVNEQFSIRGFARYSVEGYDTVRSLPSGLAAPANLATYEFTDRQTFRLGISGEYTVSQMLSIFGGTDYIPASFGDGRLVAGPAGSPVASGDLDEDIWNAYVGLSVKFTDILYGTVSYNYTNSNSDFPDQSYDRNRVSVGLHAEF</sequence>
<dbReference type="SUPFAM" id="SSF103515">
    <property type="entry name" value="Autotransporter"/>
    <property type="match status" value="1"/>
</dbReference>
<accession>A0ABU9APU9</accession>
<evidence type="ECO:0000256" key="1">
    <source>
        <dbReference type="ARBA" id="ARBA00004442"/>
    </source>
</evidence>
<keyword evidence="6" id="KW-1185">Reference proteome</keyword>